<sequence>MTTYRVQFGKLGDDFPVPTLTATAANRDDLCRQIQNHARPHMLPVLTELGRPELADQSFFHLTPDLTGGQFLALSLAHGTGARFLPARIEALA</sequence>
<dbReference type="KEGG" id="kcm:ABWK59_30665"/>
<protein>
    <submittedName>
        <fullName evidence="1">Uncharacterized protein</fullName>
    </submittedName>
</protein>
<dbReference type="AlphaFoldDB" id="A0AAU8K684"/>
<proteinExistence type="predicted"/>
<dbReference type="RefSeq" id="WP_354643907.1">
    <property type="nucleotide sequence ID" value="NZ_CP159872.1"/>
</dbReference>
<gene>
    <name evidence="1" type="ORF">ABWK59_30665</name>
</gene>
<accession>A0AAU8K684</accession>
<name>A0AAU8K684_9ACTN</name>
<dbReference type="EMBL" id="CP159872">
    <property type="protein sequence ID" value="XCM82972.1"/>
    <property type="molecule type" value="Genomic_DNA"/>
</dbReference>
<reference evidence="1" key="1">
    <citation type="submission" date="2024-06" db="EMBL/GenBank/DDBJ databases">
        <title>The genome sequences of Kitasatospora sp. strain HUAS MG31.</title>
        <authorList>
            <person name="Mo P."/>
        </authorList>
    </citation>
    <scope>NUCLEOTIDE SEQUENCE</scope>
    <source>
        <strain evidence="1">HUAS MG31</strain>
    </source>
</reference>
<evidence type="ECO:0000313" key="1">
    <source>
        <dbReference type="EMBL" id="XCM82972.1"/>
    </source>
</evidence>
<organism evidence="1">
    <name type="scientific">Kitasatospora camelliae</name>
    <dbReference type="NCBI Taxonomy" id="3156397"/>
    <lineage>
        <taxon>Bacteria</taxon>
        <taxon>Bacillati</taxon>
        <taxon>Actinomycetota</taxon>
        <taxon>Actinomycetes</taxon>
        <taxon>Kitasatosporales</taxon>
        <taxon>Streptomycetaceae</taxon>
        <taxon>Kitasatospora</taxon>
    </lineage>
</organism>